<evidence type="ECO:0000256" key="4">
    <source>
        <dbReference type="ARBA" id="ARBA00023139"/>
    </source>
</evidence>
<dbReference type="PANTHER" id="PTHR41164:SF1">
    <property type="entry name" value="CURLI PRODUCTION ASSEMBLY_TRANSPORT COMPONENT CSGG"/>
    <property type="match status" value="1"/>
</dbReference>
<evidence type="ECO:0008006" key="8">
    <source>
        <dbReference type="Google" id="ProtNLM"/>
    </source>
</evidence>
<evidence type="ECO:0000313" key="7">
    <source>
        <dbReference type="EMBL" id="SVA02263.1"/>
    </source>
</evidence>
<dbReference type="Pfam" id="PF03783">
    <property type="entry name" value="CsgG"/>
    <property type="match status" value="1"/>
</dbReference>
<keyword evidence="1" id="KW-1003">Cell membrane</keyword>
<evidence type="ECO:0000256" key="5">
    <source>
        <dbReference type="ARBA" id="ARBA00023288"/>
    </source>
</evidence>
<name>A0A381SLV4_9ZZZZ</name>
<feature type="compositionally biased region" description="Low complexity" evidence="6">
    <location>
        <begin position="314"/>
        <end position="324"/>
    </location>
</feature>
<organism evidence="7">
    <name type="scientific">marine metagenome</name>
    <dbReference type="NCBI Taxonomy" id="408172"/>
    <lineage>
        <taxon>unclassified sequences</taxon>
        <taxon>metagenomes</taxon>
        <taxon>ecological metagenomes</taxon>
    </lineage>
</organism>
<keyword evidence="2" id="KW-0732">Signal</keyword>
<evidence type="ECO:0000256" key="6">
    <source>
        <dbReference type="SAM" id="MobiDB-lite"/>
    </source>
</evidence>
<reference evidence="7" key="1">
    <citation type="submission" date="2018-05" db="EMBL/GenBank/DDBJ databases">
        <authorList>
            <person name="Lanie J.A."/>
            <person name="Ng W.-L."/>
            <person name="Kazmierczak K.M."/>
            <person name="Andrzejewski T.M."/>
            <person name="Davidsen T.M."/>
            <person name="Wayne K.J."/>
            <person name="Tettelin H."/>
            <person name="Glass J.I."/>
            <person name="Rusch D."/>
            <person name="Podicherti R."/>
            <person name="Tsui H.-C.T."/>
            <person name="Winkler M.E."/>
        </authorList>
    </citation>
    <scope>NUCLEOTIDE SEQUENCE</scope>
</reference>
<evidence type="ECO:0000256" key="2">
    <source>
        <dbReference type="ARBA" id="ARBA00022729"/>
    </source>
</evidence>
<gene>
    <name evidence="7" type="ORF">METZ01_LOCUS55117</name>
</gene>
<evidence type="ECO:0000256" key="3">
    <source>
        <dbReference type="ARBA" id="ARBA00023136"/>
    </source>
</evidence>
<keyword evidence="5" id="KW-0449">Lipoprotein</keyword>
<dbReference type="AlphaFoldDB" id="A0A381SLV4"/>
<feature type="compositionally biased region" description="Basic and acidic residues" evidence="6">
    <location>
        <begin position="278"/>
        <end position="308"/>
    </location>
</feature>
<feature type="region of interest" description="Disordered" evidence="6">
    <location>
        <begin position="278"/>
        <end position="324"/>
    </location>
</feature>
<keyword evidence="4" id="KW-0564">Palmitate</keyword>
<protein>
    <recommendedName>
        <fullName evidence="8">Curli production assembly/transport component CsgG</fullName>
    </recommendedName>
</protein>
<dbReference type="Gene3D" id="3.40.50.10610">
    <property type="entry name" value="ABC-type transport auxiliary lipoprotein component"/>
    <property type="match status" value="2"/>
</dbReference>
<proteinExistence type="predicted"/>
<dbReference type="PANTHER" id="PTHR41164">
    <property type="entry name" value="CURLI PRODUCTION ASSEMBLY/TRANSPORT COMPONENT CSGG"/>
    <property type="match status" value="1"/>
</dbReference>
<dbReference type="GO" id="GO:0030288">
    <property type="term" value="C:outer membrane-bounded periplasmic space"/>
    <property type="evidence" value="ECO:0007669"/>
    <property type="project" value="InterPro"/>
</dbReference>
<evidence type="ECO:0000256" key="1">
    <source>
        <dbReference type="ARBA" id="ARBA00022475"/>
    </source>
</evidence>
<sequence length="324" mass="35873">MLTLLLVSCAGKPDFDVRKQIPAVKNLTTIESPVGEPVVIAVYDFMDLTGQKKPGGNYATMSTAVTQGAYQILIKALQDAGDGKWFRVVERASLPSLLQERKLIRSTRQQVDGDKAQSLPPLLFAGAYLTGGIIGYDSDVKTGGYGARILGIQAHKQWRQDVVTIILRLVNVQTGEVVLSIVVEKTIISGETGGDIFKYFDADTLLLELEVGVARNEPVTFAVRKAIEKGIVELIKSGDEKGLWEIEKPVIVEESDAEVITEEKVEVVIEQQEPNVEKTYEDYLLEKENQKEERKKKIQDELKEKENTNEENDNGSSDSSSDND</sequence>
<dbReference type="InterPro" id="IPR005534">
    <property type="entry name" value="Curli_assmbl/transp-comp_CsgG"/>
</dbReference>
<accession>A0A381SLV4</accession>
<keyword evidence="3" id="KW-0472">Membrane</keyword>
<dbReference type="EMBL" id="UINC01002988">
    <property type="protein sequence ID" value="SVA02263.1"/>
    <property type="molecule type" value="Genomic_DNA"/>
</dbReference>